<evidence type="ECO:0000313" key="6">
    <source>
        <dbReference type="EMBL" id="SFN52884.1"/>
    </source>
</evidence>
<evidence type="ECO:0000256" key="1">
    <source>
        <dbReference type="ARBA" id="ARBA00023015"/>
    </source>
</evidence>
<dbReference type="PROSITE" id="PS00041">
    <property type="entry name" value="HTH_ARAC_FAMILY_1"/>
    <property type="match status" value="1"/>
</dbReference>
<sequence length="299" mass="34231">MNKIMDKTEHSILEGIPATSLNLNLSRSTIKMRHSSTWSVHKSNDVHDLVVCLTGGAQYFLDGVEVRQQRGEAMLIPAGSHFEGRLDHGDQYTGVAQHFTLTLFDNVDLIQQMELKPVVQLPNWEQLESLVRYYRSIAPSSSTTLQQVHLFMVILLAYLDCAFVRWSEDSLQNLGGQDALSLHVMLIAAQISRDPLDKDEAERLIASVPYNDDYFRRAFKAKIGYTPRKFMEFKRMEKAMNILLTGKSVNATALAVGYNDVYFFSRMFKQYMGVSPSYYRISADRRKFLTTGDIYHYTE</sequence>
<dbReference type="InterPro" id="IPR018062">
    <property type="entry name" value="HTH_AraC-typ_CS"/>
</dbReference>
<evidence type="ECO:0000259" key="5">
    <source>
        <dbReference type="PROSITE" id="PS01124"/>
    </source>
</evidence>
<keyword evidence="3" id="KW-0010">Activator</keyword>
<dbReference type="InterPro" id="IPR009057">
    <property type="entry name" value="Homeodomain-like_sf"/>
</dbReference>
<proteinExistence type="predicted"/>
<accession>A0A1I4ZRI9</accession>
<dbReference type="GO" id="GO:0043565">
    <property type="term" value="F:sequence-specific DNA binding"/>
    <property type="evidence" value="ECO:0007669"/>
    <property type="project" value="InterPro"/>
</dbReference>
<dbReference type="OrthoDB" id="9803764at2"/>
<dbReference type="InterPro" id="IPR050204">
    <property type="entry name" value="AraC_XylS_family_regulators"/>
</dbReference>
<keyword evidence="2 6" id="KW-0238">DNA-binding</keyword>
<evidence type="ECO:0000313" key="7">
    <source>
        <dbReference type="Proteomes" id="UP000199236"/>
    </source>
</evidence>
<keyword evidence="1" id="KW-0805">Transcription regulation</keyword>
<dbReference type="InterPro" id="IPR037923">
    <property type="entry name" value="HTH-like"/>
</dbReference>
<keyword evidence="4" id="KW-0804">Transcription</keyword>
<dbReference type="SUPFAM" id="SSF46689">
    <property type="entry name" value="Homeodomain-like"/>
    <property type="match status" value="1"/>
</dbReference>
<dbReference type="STRING" id="655353.SAMN04488056_101192"/>
<dbReference type="PROSITE" id="PS01124">
    <property type="entry name" value="HTH_ARAC_FAMILY_2"/>
    <property type="match status" value="1"/>
</dbReference>
<dbReference type="SMART" id="SM00342">
    <property type="entry name" value="HTH_ARAC"/>
    <property type="match status" value="1"/>
</dbReference>
<protein>
    <submittedName>
        <fullName evidence="6">AraC-type DNA-binding protein</fullName>
    </submittedName>
</protein>
<reference evidence="6 7" key="1">
    <citation type="submission" date="2016-10" db="EMBL/GenBank/DDBJ databases">
        <authorList>
            <person name="de Groot N.N."/>
        </authorList>
    </citation>
    <scope>NUCLEOTIDE SEQUENCE [LARGE SCALE GENOMIC DNA]</scope>
    <source>
        <strain evidence="6 7">CGMCC 1.9157</strain>
    </source>
</reference>
<gene>
    <name evidence="6" type="ORF">SAMN04488056_101192</name>
</gene>
<evidence type="ECO:0000256" key="2">
    <source>
        <dbReference type="ARBA" id="ARBA00023125"/>
    </source>
</evidence>
<dbReference type="GO" id="GO:0003700">
    <property type="term" value="F:DNA-binding transcription factor activity"/>
    <property type="evidence" value="ECO:0007669"/>
    <property type="project" value="InterPro"/>
</dbReference>
<feature type="domain" description="HTH araC/xylS-type" evidence="5">
    <location>
        <begin position="181"/>
        <end position="282"/>
    </location>
</feature>
<dbReference type="EMBL" id="FOVR01000001">
    <property type="protein sequence ID" value="SFN52884.1"/>
    <property type="molecule type" value="Genomic_DNA"/>
</dbReference>
<evidence type="ECO:0000256" key="3">
    <source>
        <dbReference type="ARBA" id="ARBA00023159"/>
    </source>
</evidence>
<dbReference type="SUPFAM" id="SSF51215">
    <property type="entry name" value="Regulatory protein AraC"/>
    <property type="match status" value="1"/>
</dbReference>
<dbReference type="Pfam" id="PF12833">
    <property type="entry name" value="HTH_18"/>
    <property type="match status" value="1"/>
</dbReference>
<dbReference type="Proteomes" id="UP000199236">
    <property type="component" value="Unassembled WGS sequence"/>
</dbReference>
<organism evidence="6 7">
    <name type="scientific">Cohaesibacter marisflavi</name>
    <dbReference type="NCBI Taxonomy" id="655353"/>
    <lineage>
        <taxon>Bacteria</taxon>
        <taxon>Pseudomonadati</taxon>
        <taxon>Pseudomonadota</taxon>
        <taxon>Alphaproteobacteria</taxon>
        <taxon>Hyphomicrobiales</taxon>
        <taxon>Cohaesibacteraceae</taxon>
    </lineage>
</organism>
<dbReference type="InterPro" id="IPR018060">
    <property type="entry name" value="HTH_AraC"/>
</dbReference>
<dbReference type="PRINTS" id="PR00032">
    <property type="entry name" value="HTHARAC"/>
</dbReference>
<name>A0A1I4ZRI9_9HYPH</name>
<dbReference type="PANTHER" id="PTHR46796">
    <property type="entry name" value="HTH-TYPE TRANSCRIPTIONAL ACTIVATOR RHAS-RELATED"/>
    <property type="match status" value="1"/>
</dbReference>
<keyword evidence="7" id="KW-1185">Reference proteome</keyword>
<evidence type="ECO:0000256" key="4">
    <source>
        <dbReference type="ARBA" id="ARBA00023163"/>
    </source>
</evidence>
<dbReference type="AlphaFoldDB" id="A0A1I4ZRI9"/>
<dbReference type="Gene3D" id="1.10.10.60">
    <property type="entry name" value="Homeodomain-like"/>
    <property type="match status" value="2"/>
</dbReference>
<dbReference type="InterPro" id="IPR020449">
    <property type="entry name" value="Tscrpt_reg_AraC-type_HTH"/>
</dbReference>